<sequence length="123" mass="13637">MKKWLAAMFAAGVFFVGGFGQASAADWYYIDADADDAAWFIDNSSVYKTDDAATVLVKINNVEGFTYIYTVRIDRKEKTWTELDTTVYSNAGIALLSSKQAQKPTKIEPDTMGAEVMQALWGK</sequence>
<evidence type="ECO:0000256" key="1">
    <source>
        <dbReference type="SAM" id="SignalP"/>
    </source>
</evidence>
<feature type="chain" id="PRO_5046422438" description="Tat pathway signal protein" evidence="1">
    <location>
        <begin position="25"/>
        <end position="123"/>
    </location>
</feature>
<proteinExistence type="predicted"/>
<accession>A0ABR7JV75</accession>
<evidence type="ECO:0000313" key="2">
    <source>
        <dbReference type="EMBL" id="MBC6000762.1"/>
    </source>
</evidence>
<evidence type="ECO:0008006" key="4">
    <source>
        <dbReference type="Google" id="ProtNLM"/>
    </source>
</evidence>
<evidence type="ECO:0000313" key="3">
    <source>
        <dbReference type="Proteomes" id="UP000640363"/>
    </source>
</evidence>
<gene>
    <name evidence="2" type="ORF">H8892_02180</name>
</gene>
<keyword evidence="1" id="KW-0732">Signal</keyword>
<organism evidence="2 3">
    <name type="scientific">Veillonella hominis</name>
    <dbReference type="NCBI Taxonomy" id="2764330"/>
    <lineage>
        <taxon>Bacteria</taxon>
        <taxon>Bacillati</taxon>
        <taxon>Bacillota</taxon>
        <taxon>Negativicutes</taxon>
        <taxon>Veillonellales</taxon>
        <taxon>Veillonellaceae</taxon>
        <taxon>Veillonella</taxon>
    </lineage>
</organism>
<name>A0ABR7JV75_9FIRM</name>
<dbReference type="Proteomes" id="UP000640363">
    <property type="component" value="Unassembled WGS sequence"/>
</dbReference>
<dbReference type="EMBL" id="JACRWI010000001">
    <property type="protein sequence ID" value="MBC6000762.1"/>
    <property type="molecule type" value="Genomic_DNA"/>
</dbReference>
<protein>
    <recommendedName>
        <fullName evidence="4">Tat pathway signal protein</fullName>
    </recommendedName>
</protein>
<feature type="signal peptide" evidence="1">
    <location>
        <begin position="1"/>
        <end position="24"/>
    </location>
</feature>
<reference evidence="2 3" key="1">
    <citation type="submission" date="2020-08" db="EMBL/GenBank/DDBJ databases">
        <authorList>
            <person name="Liu C."/>
            <person name="Sun Q."/>
        </authorList>
    </citation>
    <scope>NUCLEOTIDE SEQUENCE [LARGE SCALE GENOMIC DNA]</scope>
    <source>
        <strain evidence="2 3">NSJ-78</strain>
    </source>
</reference>
<dbReference type="RefSeq" id="WP_004698032.1">
    <property type="nucleotide sequence ID" value="NZ_JACRWI010000001.1"/>
</dbReference>
<keyword evidence="3" id="KW-1185">Reference proteome</keyword>
<comment type="caution">
    <text evidence="2">The sequence shown here is derived from an EMBL/GenBank/DDBJ whole genome shotgun (WGS) entry which is preliminary data.</text>
</comment>